<feature type="region of interest" description="Disordered" evidence="4">
    <location>
        <begin position="47"/>
        <end position="85"/>
    </location>
</feature>
<dbReference type="InParanoid" id="D1C507"/>
<feature type="domain" description="Solute-binding protein family 5" evidence="5">
    <location>
        <begin position="132"/>
        <end position="497"/>
    </location>
</feature>
<evidence type="ECO:0000256" key="3">
    <source>
        <dbReference type="ARBA" id="ARBA00022729"/>
    </source>
</evidence>
<keyword evidence="6" id="KW-0378">Hydrolase</keyword>
<dbReference type="OrthoDB" id="5894719at2"/>
<dbReference type="GO" id="GO:0015833">
    <property type="term" value="P:peptide transport"/>
    <property type="evidence" value="ECO:0007669"/>
    <property type="project" value="TreeGrafter"/>
</dbReference>
<reference evidence="7" key="1">
    <citation type="submission" date="2009-11" db="EMBL/GenBank/DDBJ databases">
        <title>The complete chromosome 1 of Sphaerobacter thermophilus DSM 20745.</title>
        <authorList>
            <person name="Lucas S."/>
            <person name="Copeland A."/>
            <person name="Lapidus A."/>
            <person name="Glavina del Rio T."/>
            <person name="Dalin E."/>
            <person name="Tice H."/>
            <person name="Bruce D."/>
            <person name="Goodwin L."/>
            <person name="Pitluck S."/>
            <person name="Kyrpides N."/>
            <person name="Mavromatis K."/>
            <person name="Ivanova N."/>
            <person name="Mikhailova N."/>
            <person name="LaButti K.M."/>
            <person name="Clum A."/>
            <person name="Sun H.I."/>
            <person name="Brettin T."/>
            <person name="Detter J.C."/>
            <person name="Han C."/>
            <person name="Larimer F."/>
            <person name="Land M."/>
            <person name="Hauser L."/>
            <person name="Markowitz V."/>
            <person name="Cheng J.F."/>
            <person name="Hugenholtz P."/>
            <person name="Woyke T."/>
            <person name="Wu D."/>
            <person name="Steenblock K."/>
            <person name="Schneider S."/>
            <person name="Pukall R."/>
            <person name="Goeker M."/>
            <person name="Klenk H.P."/>
            <person name="Eisen J.A."/>
        </authorList>
    </citation>
    <scope>NUCLEOTIDE SEQUENCE [LARGE SCALE GENOMIC DNA]</scope>
    <source>
        <strain evidence="7">ATCC 49802 / DSM 20745 / S 6022</strain>
    </source>
</reference>
<dbReference type="HOGENOM" id="CLU_017028_7_4_0"/>
<dbReference type="GO" id="GO:1904680">
    <property type="term" value="F:peptide transmembrane transporter activity"/>
    <property type="evidence" value="ECO:0007669"/>
    <property type="project" value="TreeGrafter"/>
</dbReference>
<dbReference type="EMBL" id="CP001823">
    <property type="protein sequence ID" value="ACZ39324.1"/>
    <property type="molecule type" value="Genomic_DNA"/>
</dbReference>
<dbReference type="InterPro" id="IPR039424">
    <property type="entry name" value="SBP_5"/>
</dbReference>
<comment type="similarity">
    <text evidence="1">Belongs to the bacterial solute-binding protein 5 family.</text>
</comment>
<evidence type="ECO:0000256" key="2">
    <source>
        <dbReference type="ARBA" id="ARBA00022448"/>
    </source>
</evidence>
<keyword evidence="3" id="KW-0732">Signal</keyword>
<evidence type="ECO:0000259" key="5">
    <source>
        <dbReference type="Pfam" id="PF00496"/>
    </source>
</evidence>
<accession>D1C507</accession>
<sequence>MNEQRDRELDELAAAEAGQISRRTLLRRAAAIGLSTPVIAGLLAACGGGDDGDTEPTSPAGEEPGTTATAEPGETPGGEAPSGDRPVLRYALDAADLGTLDPHYASSTPDRTVVDMIFNALVRYKPGDSSQFEPDLATEIPEPEIVDGKQVWTFTLRQGVMWHPGPQTESYELTADDVIFSLQKSANPDTSAYAAEYTGMTFEKVDDYTVRITLDTPLSPLLFLPKIANYSGGFIMSQRAVEAMGPDAIKTHPVGTGPFMFQNYTPQNAIELVAWDNYFRGAPKLAGVTLRFMPDPSSRELALQSGEMDVVDGISEARWVEKINAIDGLTADVFGVGEVTFVNFDMSREPLSDVRVRQALAYAMNREEHLALFGEPVAQSVYSVAPAELMAGGLTREEAEEAGVAYHYDPERAQQLLAEAGVQNLTFEVVTSELESYRKHYEALQAQLAQIGVTLTVNVVDHPTFHSLIRENVNPIVIYIAFRPNPDTYFSQFFHSDAIVVTGPRPNTNFSHYDQVDDLIEEARAETDPDRQVELWKEINIRILQDMAAMPLLYINQVYGRSERVDYGHELKSSLALYPQITELTTISG</sequence>
<dbReference type="InterPro" id="IPR000914">
    <property type="entry name" value="SBP_5_dom"/>
</dbReference>
<dbReference type="SUPFAM" id="SSF53850">
    <property type="entry name" value="Periplasmic binding protein-like II"/>
    <property type="match status" value="1"/>
</dbReference>
<dbReference type="GO" id="GO:0030288">
    <property type="term" value="C:outer membrane-bounded periplasmic space"/>
    <property type="evidence" value="ECO:0007669"/>
    <property type="project" value="UniProtKB-ARBA"/>
</dbReference>
<dbReference type="Pfam" id="PF00496">
    <property type="entry name" value="SBP_bac_5"/>
    <property type="match status" value="1"/>
</dbReference>
<evidence type="ECO:0000256" key="4">
    <source>
        <dbReference type="SAM" id="MobiDB-lite"/>
    </source>
</evidence>
<gene>
    <name evidence="6" type="ordered locus">Sthe_1891</name>
</gene>
<keyword evidence="2" id="KW-0813">Transport</keyword>
<dbReference type="PIRSF" id="PIRSF002741">
    <property type="entry name" value="MppA"/>
    <property type="match status" value="1"/>
</dbReference>
<keyword evidence="7" id="KW-1185">Reference proteome</keyword>
<dbReference type="GO" id="GO:0043190">
    <property type="term" value="C:ATP-binding cassette (ABC) transporter complex"/>
    <property type="evidence" value="ECO:0007669"/>
    <property type="project" value="InterPro"/>
</dbReference>
<organism evidence="6 7">
    <name type="scientific">Sphaerobacter thermophilus (strain ATCC 49802 / DSM 20745 / KCCM 41009 / NCIMB 13125 / S 6022)</name>
    <dbReference type="NCBI Taxonomy" id="479434"/>
    <lineage>
        <taxon>Bacteria</taxon>
        <taxon>Pseudomonadati</taxon>
        <taxon>Thermomicrobiota</taxon>
        <taxon>Thermomicrobia</taxon>
        <taxon>Sphaerobacterales</taxon>
        <taxon>Sphaerobacterineae</taxon>
        <taxon>Sphaerobacteraceae</taxon>
        <taxon>Sphaerobacter</taxon>
    </lineage>
</organism>
<dbReference type="InterPro" id="IPR030678">
    <property type="entry name" value="Peptide/Ni-bd"/>
</dbReference>
<dbReference type="STRING" id="479434.Sthe_1891"/>
<dbReference type="Gene3D" id="3.10.105.10">
    <property type="entry name" value="Dipeptide-binding Protein, Domain 3"/>
    <property type="match status" value="1"/>
</dbReference>
<dbReference type="RefSeq" id="WP_012872370.1">
    <property type="nucleotide sequence ID" value="NC_013523.1"/>
</dbReference>
<evidence type="ECO:0000313" key="7">
    <source>
        <dbReference type="Proteomes" id="UP000002027"/>
    </source>
</evidence>
<dbReference type="Proteomes" id="UP000002027">
    <property type="component" value="Chromosome 1"/>
</dbReference>
<dbReference type="EC" id="3.1.3.26" evidence="6"/>
<dbReference type="KEGG" id="sti:Sthe_1891"/>
<dbReference type="AlphaFoldDB" id="D1C507"/>
<evidence type="ECO:0000313" key="6">
    <source>
        <dbReference type="EMBL" id="ACZ39324.1"/>
    </source>
</evidence>
<evidence type="ECO:0000256" key="1">
    <source>
        <dbReference type="ARBA" id="ARBA00005695"/>
    </source>
</evidence>
<dbReference type="PANTHER" id="PTHR30290">
    <property type="entry name" value="PERIPLASMIC BINDING COMPONENT OF ABC TRANSPORTER"/>
    <property type="match status" value="1"/>
</dbReference>
<name>D1C507_SPHTD</name>
<protein>
    <submittedName>
        <fullName evidence="6">4-phytase</fullName>
        <ecNumber evidence="6">3.1.3.26</ecNumber>
    </submittedName>
</protein>
<reference evidence="6 7" key="2">
    <citation type="journal article" date="2010" name="Stand. Genomic Sci.">
        <title>Complete genome sequence of Desulfohalobium retbaense type strain (HR(100)).</title>
        <authorList>
            <person name="Spring S."/>
            <person name="Nolan M."/>
            <person name="Lapidus A."/>
            <person name="Glavina Del Rio T."/>
            <person name="Copeland A."/>
            <person name="Tice H."/>
            <person name="Cheng J.F."/>
            <person name="Lucas S."/>
            <person name="Land M."/>
            <person name="Chen F."/>
            <person name="Bruce D."/>
            <person name="Goodwin L."/>
            <person name="Pitluck S."/>
            <person name="Ivanova N."/>
            <person name="Mavromatis K."/>
            <person name="Mikhailova N."/>
            <person name="Pati A."/>
            <person name="Chen A."/>
            <person name="Palaniappan K."/>
            <person name="Hauser L."/>
            <person name="Chang Y.J."/>
            <person name="Jeffries C.D."/>
            <person name="Munk C."/>
            <person name="Kiss H."/>
            <person name="Chain P."/>
            <person name="Han C."/>
            <person name="Brettin T."/>
            <person name="Detter J.C."/>
            <person name="Schuler E."/>
            <person name="Goker M."/>
            <person name="Rohde M."/>
            <person name="Bristow J."/>
            <person name="Eisen J.A."/>
            <person name="Markowitz V."/>
            <person name="Hugenholtz P."/>
            <person name="Kyrpides N.C."/>
            <person name="Klenk H.P."/>
        </authorList>
    </citation>
    <scope>NUCLEOTIDE SEQUENCE [LARGE SCALE GENOMIC DNA]</scope>
    <source>
        <strain evidence="7">ATCC 49802 / DSM 20745 / S 6022</strain>
    </source>
</reference>
<dbReference type="Gene3D" id="3.40.190.10">
    <property type="entry name" value="Periplasmic binding protein-like II"/>
    <property type="match status" value="1"/>
</dbReference>
<proteinExistence type="inferred from homology"/>
<dbReference type="PANTHER" id="PTHR30290:SF9">
    <property type="entry name" value="OLIGOPEPTIDE-BINDING PROTEIN APPA"/>
    <property type="match status" value="1"/>
</dbReference>
<dbReference type="GO" id="GO:0008707">
    <property type="term" value="F:inositol hexakisphosphate 4-phosphatase activity"/>
    <property type="evidence" value="ECO:0007669"/>
    <property type="project" value="UniProtKB-EC"/>
</dbReference>
<dbReference type="eggNOG" id="COG0747">
    <property type="taxonomic scope" value="Bacteria"/>
</dbReference>